<dbReference type="Proteomes" id="UP000500938">
    <property type="component" value="Chromosome"/>
</dbReference>
<accession>A0A6M4IWC2</accession>
<organism evidence="1 2">
    <name type="scientific">Gemmatimonas groenlandica</name>
    <dbReference type="NCBI Taxonomy" id="2732249"/>
    <lineage>
        <taxon>Bacteria</taxon>
        <taxon>Pseudomonadati</taxon>
        <taxon>Gemmatimonadota</taxon>
        <taxon>Gemmatimonadia</taxon>
        <taxon>Gemmatimonadales</taxon>
        <taxon>Gemmatimonadaceae</taxon>
        <taxon>Gemmatimonas</taxon>
    </lineage>
</organism>
<keyword evidence="2" id="KW-1185">Reference proteome</keyword>
<dbReference type="KEGG" id="ggr:HKW67_21440"/>
<dbReference type="AlphaFoldDB" id="A0A6M4IWC2"/>
<name>A0A6M4IWC2_9BACT</name>
<gene>
    <name evidence="1" type="ORF">HKW67_21440</name>
</gene>
<protein>
    <recommendedName>
        <fullName evidence="3">Tetratricopeptide repeat protein</fullName>
    </recommendedName>
</protein>
<evidence type="ECO:0000313" key="2">
    <source>
        <dbReference type="Proteomes" id="UP000500938"/>
    </source>
</evidence>
<evidence type="ECO:0008006" key="3">
    <source>
        <dbReference type="Google" id="ProtNLM"/>
    </source>
</evidence>
<reference evidence="1 2" key="1">
    <citation type="submission" date="2020-05" db="EMBL/GenBank/DDBJ databases">
        <title>Complete genome sequence of Gemmatimonas greenlandica TET16.</title>
        <authorList>
            <person name="Zeng Y."/>
        </authorList>
    </citation>
    <scope>NUCLEOTIDE SEQUENCE [LARGE SCALE GENOMIC DNA]</scope>
    <source>
        <strain evidence="1 2">TET16</strain>
    </source>
</reference>
<evidence type="ECO:0000313" key="1">
    <source>
        <dbReference type="EMBL" id="QJR37907.1"/>
    </source>
</evidence>
<sequence>MHMSANVKPPCRSRKPSKERATRYVPADFIGAIYAELGDTNTALEWVAKAIEERSANMPATDLPYLNALAGNARFQALTRTRKVLR</sequence>
<dbReference type="EMBL" id="CP053085">
    <property type="protein sequence ID" value="QJR37907.1"/>
    <property type="molecule type" value="Genomic_DNA"/>
</dbReference>
<dbReference type="RefSeq" id="WP_171227343.1">
    <property type="nucleotide sequence ID" value="NZ_CP053085.1"/>
</dbReference>
<proteinExistence type="predicted"/>